<accession>A0A0C4W4E0</accession>
<feature type="compositionally biased region" description="Polar residues" evidence="1">
    <location>
        <begin position="20"/>
        <end position="32"/>
    </location>
</feature>
<protein>
    <submittedName>
        <fullName evidence="2">Clone 1200 transcribed RNA sequence</fullName>
    </submittedName>
</protein>
<proteinExistence type="predicted"/>
<sequence length="84" mass="9123">MSSVKDSTQKANSAKVCCHQQAQNPRETSEIPTSPKALLISTSEKNSCTLFSVCGGLLFNSKKNLCVVQNLSVPGLSNLFHRRN</sequence>
<feature type="region of interest" description="Disordered" evidence="1">
    <location>
        <begin position="1"/>
        <end position="34"/>
    </location>
</feature>
<dbReference type="AlphaFoldDB" id="A0A0C4W4E0"/>
<dbReference type="EMBL" id="KJ124680">
    <property type="protein sequence ID" value="AJD25312.1"/>
    <property type="molecule type" value="Transcribed_RNA"/>
</dbReference>
<evidence type="ECO:0000313" key="2">
    <source>
        <dbReference type="EMBL" id="AJD25312.1"/>
    </source>
</evidence>
<reference evidence="2" key="1">
    <citation type="journal article" date="2014" name="J. Venom Res.">
        <title>Plectreurys tristis venome: A proteomic and transcriptomic analysis.</title>
        <authorList>
            <person name="Zobel-Thropp P.A."/>
            <person name="Thomas E.Z."/>
            <person name="David C.L."/>
            <person name="Breci L.A."/>
            <person name="Binford G.J."/>
        </authorList>
    </citation>
    <scope>NUCLEOTIDE SEQUENCE</scope>
    <source>
        <tissue evidence="2">Venom gland</tissue>
    </source>
</reference>
<name>A0A0C4W4E0_PLETR</name>
<evidence type="ECO:0000256" key="1">
    <source>
        <dbReference type="SAM" id="MobiDB-lite"/>
    </source>
</evidence>
<organism evidence="2">
    <name type="scientific">Plectreurys tristis</name>
    <name type="common">Spider</name>
    <name type="synonym">Plectreurys bispinosus</name>
    <dbReference type="NCBI Taxonomy" id="33319"/>
    <lineage>
        <taxon>Eukaryota</taxon>
        <taxon>Metazoa</taxon>
        <taxon>Ecdysozoa</taxon>
        <taxon>Arthropoda</taxon>
        <taxon>Chelicerata</taxon>
        <taxon>Arachnida</taxon>
        <taxon>Araneae</taxon>
        <taxon>Araneomorphae</taxon>
        <taxon>Haplogynae</taxon>
        <taxon>Pholcoidea</taxon>
        <taxon>Plectreuridae</taxon>
        <taxon>Plectreurys</taxon>
    </lineage>
</organism>
<feature type="compositionally biased region" description="Polar residues" evidence="1">
    <location>
        <begin position="1"/>
        <end position="12"/>
    </location>
</feature>